<gene>
    <name evidence="1" type="ORF">GCM10011514_17520</name>
</gene>
<evidence type="ECO:0000313" key="1">
    <source>
        <dbReference type="EMBL" id="GGD53840.1"/>
    </source>
</evidence>
<dbReference type="AlphaFoldDB" id="A0A916YNH3"/>
<organism evidence="1 2">
    <name type="scientific">Emticicia aquatilis</name>
    <dbReference type="NCBI Taxonomy" id="1537369"/>
    <lineage>
        <taxon>Bacteria</taxon>
        <taxon>Pseudomonadati</taxon>
        <taxon>Bacteroidota</taxon>
        <taxon>Cytophagia</taxon>
        <taxon>Cytophagales</taxon>
        <taxon>Leadbetterellaceae</taxon>
        <taxon>Emticicia</taxon>
    </lineage>
</organism>
<keyword evidence="2" id="KW-1185">Reference proteome</keyword>
<reference evidence="1" key="1">
    <citation type="journal article" date="2014" name="Int. J. Syst. Evol. Microbiol.">
        <title>Complete genome sequence of Corynebacterium casei LMG S-19264T (=DSM 44701T), isolated from a smear-ripened cheese.</title>
        <authorList>
            <consortium name="US DOE Joint Genome Institute (JGI-PGF)"/>
            <person name="Walter F."/>
            <person name="Albersmeier A."/>
            <person name="Kalinowski J."/>
            <person name="Ruckert C."/>
        </authorList>
    </citation>
    <scope>NUCLEOTIDE SEQUENCE</scope>
    <source>
        <strain evidence="1">CGMCC 1.15958</strain>
    </source>
</reference>
<comment type="caution">
    <text evidence="1">The sequence shown here is derived from an EMBL/GenBank/DDBJ whole genome shotgun (WGS) entry which is preliminary data.</text>
</comment>
<dbReference type="EMBL" id="BMKK01000003">
    <property type="protein sequence ID" value="GGD53840.1"/>
    <property type="molecule type" value="Genomic_DNA"/>
</dbReference>
<dbReference type="RefSeq" id="WP_188765686.1">
    <property type="nucleotide sequence ID" value="NZ_BMKK01000003.1"/>
</dbReference>
<evidence type="ECO:0000313" key="2">
    <source>
        <dbReference type="Proteomes" id="UP000609064"/>
    </source>
</evidence>
<accession>A0A916YNH3</accession>
<protein>
    <submittedName>
        <fullName evidence="1">Uncharacterized protein</fullName>
    </submittedName>
</protein>
<name>A0A916YNH3_9BACT</name>
<reference evidence="1" key="2">
    <citation type="submission" date="2020-09" db="EMBL/GenBank/DDBJ databases">
        <authorList>
            <person name="Sun Q."/>
            <person name="Zhou Y."/>
        </authorList>
    </citation>
    <scope>NUCLEOTIDE SEQUENCE</scope>
    <source>
        <strain evidence="1">CGMCC 1.15958</strain>
    </source>
</reference>
<proteinExistence type="predicted"/>
<dbReference type="Proteomes" id="UP000609064">
    <property type="component" value="Unassembled WGS sequence"/>
</dbReference>
<sequence length="126" mass="14588">MTPKNDRKAYGNSLAENVAITLMNGKCICYSHREYCGMGLIYEDEVFYYCEVTDGCNFWEQQSFPNKKAFVSWLAKQSDYTMSRAEEKGISEFYVNNQCLTKDRLRNPAEWIEKAEHIGVGKLGDR</sequence>